<keyword evidence="2" id="KW-1133">Transmembrane helix</keyword>
<accession>A0A8K1C4Y0</accession>
<proteinExistence type="predicted"/>
<evidence type="ECO:0000256" key="2">
    <source>
        <dbReference type="SAM" id="Phobius"/>
    </source>
</evidence>
<dbReference type="AlphaFoldDB" id="A0A8K1C4Y0"/>
<feature type="chain" id="PRO_5035426190" evidence="3">
    <location>
        <begin position="20"/>
        <end position="340"/>
    </location>
</feature>
<keyword evidence="3" id="KW-0732">Signal</keyword>
<feature type="signal peptide" evidence="3">
    <location>
        <begin position="1"/>
        <end position="19"/>
    </location>
</feature>
<keyword evidence="2" id="KW-0812">Transmembrane</keyword>
<feature type="region of interest" description="Disordered" evidence="1">
    <location>
        <begin position="295"/>
        <end position="340"/>
    </location>
</feature>
<keyword evidence="5" id="KW-1185">Reference proteome</keyword>
<evidence type="ECO:0000313" key="4">
    <source>
        <dbReference type="EMBL" id="TMW56450.1"/>
    </source>
</evidence>
<gene>
    <name evidence="4" type="ORF">Poli38472_006460</name>
</gene>
<organism evidence="4 5">
    <name type="scientific">Pythium oligandrum</name>
    <name type="common">Mycoparasitic fungus</name>
    <dbReference type="NCBI Taxonomy" id="41045"/>
    <lineage>
        <taxon>Eukaryota</taxon>
        <taxon>Sar</taxon>
        <taxon>Stramenopiles</taxon>
        <taxon>Oomycota</taxon>
        <taxon>Peronosporomycetes</taxon>
        <taxon>Pythiales</taxon>
        <taxon>Pythiaceae</taxon>
        <taxon>Pythium</taxon>
    </lineage>
</organism>
<evidence type="ECO:0000313" key="5">
    <source>
        <dbReference type="Proteomes" id="UP000794436"/>
    </source>
</evidence>
<sequence>MRWLSGALSACLLIAGAAGYECSVCSYAAWNCSLIEANETAVKSVGELRKVDDTKITTTVDVCDDQGKIQIDDVFCNDKECACTADRHCVNMLLGCQNLFQARSRKRCIGESAVQQRFAKCAVNQQLTALSKANLAADWVDFKTPQRCTSDDCLAIRRFDQCNLVGCGNLVVAWKEDDGGYRIIVDGSDGGMKPGTFLYSGKLGEGDSCSVITSTKIQPCYSLQTRNHRNGTCDGVYLKLDTALQLKGESYTKDMSEMDWPVWLTVVGSAIGAVGSVLAVAIVYFRHRRSQQDEAVGELLSEGTPSENPTEDQDDEDRGRRLSSSHELRQRAASPTRNSK</sequence>
<evidence type="ECO:0000256" key="1">
    <source>
        <dbReference type="SAM" id="MobiDB-lite"/>
    </source>
</evidence>
<feature type="transmembrane region" description="Helical" evidence="2">
    <location>
        <begin position="260"/>
        <end position="285"/>
    </location>
</feature>
<dbReference type="EMBL" id="SPLM01000145">
    <property type="protein sequence ID" value="TMW56450.1"/>
    <property type="molecule type" value="Genomic_DNA"/>
</dbReference>
<keyword evidence="2" id="KW-0472">Membrane</keyword>
<protein>
    <submittedName>
        <fullName evidence="4">Uncharacterized protein</fullName>
    </submittedName>
</protein>
<comment type="caution">
    <text evidence="4">The sequence shown here is derived from an EMBL/GenBank/DDBJ whole genome shotgun (WGS) entry which is preliminary data.</text>
</comment>
<reference evidence="4" key="1">
    <citation type="submission" date="2019-03" db="EMBL/GenBank/DDBJ databases">
        <title>Long read genome sequence of the mycoparasitic Pythium oligandrum ATCC 38472 isolated from sugarbeet rhizosphere.</title>
        <authorList>
            <person name="Gaulin E."/>
        </authorList>
    </citation>
    <scope>NUCLEOTIDE SEQUENCE</scope>
    <source>
        <strain evidence="4">ATCC 38472_TT</strain>
    </source>
</reference>
<dbReference type="Proteomes" id="UP000794436">
    <property type="component" value="Unassembled WGS sequence"/>
</dbReference>
<evidence type="ECO:0000256" key="3">
    <source>
        <dbReference type="SAM" id="SignalP"/>
    </source>
</evidence>
<name>A0A8K1C4Y0_PYTOL</name>
<dbReference type="OrthoDB" id="153712at2759"/>
<feature type="compositionally biased region" description="Basic and acidic residues" evidence="1">
    <location>
        <begin position="317"/>
        <end position="330"/>
    </location>
</feature>